<sequence>MTAFCSICKLDVPSSLGVMKCCNHMSHTNCLKNFVAKRGRCPDCSEPATQNDVMPIVCDPPQQHPNNSQNEVGSPNRVREVLTAVMDRLKEYGTGSDQETAQVEQVGEAFESIIRDKEKKNLNNNSEKPSTSNDDEPSFKESGWDKLMRIVKSKEVRFIVLALILALLCIFFWEIAVSAGAFSQTTTFIRGALAALRAYAPELAVTLFAGIKAFFSFRKAIN</sequence>
<dbReference type="SUPFAM" id="SSF57850">
    <property type="entry name" value="RING/U-box"/>
    <property type="match status" value="1"/>
</dbReference>
<protein>
    <submittedName>
        <fullName evidence="8">RING-type domain-containing protein</fullName>
    </submittedName>
</protein>
<organism evidence="7 8">
    <name type="scientific">Meloidogyne hapla</name>
    <name type="common">Root-knot nematode worm</name>
    <dbReference type="NCBI Taxonomy" id="6305"/>
    <lineage>
        <taxon>Eukaryota</taxon>
        <taxon>Metazoa</taxon>
        <taxon>Ecdysozoa</taxon>
        <taxon>Nematoda</taxon>
        <taxon>Chromadorea</taxon>
        <taxon>Rhabditida</taxon>
        <taxon>Tylenchina</taxon>
        <taxon>Tylenchomorpha</taxon>
        <taxon>Tylenchoidea</taxon>
        <taxon>Meloidogynidae</taxon>
        <taxon>Meloidogyninae</taxon>
        <taxon>Meloidogyne</taxon>
    </lineage>
</organism>
<dbReference type="WBParaSite" id="MhA1_Contig1532.frz3.gene9">
    <property type="protein sequence ID" value="MhA1_Contig1532.frz3.gene9"/>
    <property type="gene ID" value="MhA1_Contig1532.frz3.gene9"/>
</dbReference>
<accession>A0A1I8B8C8</accession>
<dbReference type="Gene3D" id="3.30.40.10">
    <property type="entry name" value="Zinc/RING finger domain, C3HC4 (zinc finger)"/>
    <property type="match status" value="1"/>
</dbReference>
<evidence type="ECO:0000256" key="1">
    <source>
        <dbReference type="ARBA" id="ARBA00022771"/>
    </source>
</evidence>
<evidence type="ECO:0000256" key="5">
    <source>
        <dbReference type="SAM" id="Phobius"/>
    </source>
</evidence>
<keyword evidence="2" id="KW-0862">Zinc</keyword>
<evidence type="ECO:0000313" key="8">
    <source>
        <dbReference type="WBParaSite" id="MhA1_Contig1532.frz3.gene9"/>
    </source>
</evidence>
<keyword evidence="1 3" id="KW-0479">Metal-binding</keyword>
<keyword evidence="7" id="KW-1185">Reference proteome</keyword>
<dbReference type="Proteomes" id="UP000095281">
    <property type="component" value="Unplaced"/>
</dbReference>
<keyword evidence="5" id="KW-0812">Transmembrane</keyword>
<evidence type="ECO:0000256" key="4">
    <source>
        <dbReference type="SAM" id="MobiDB-lite"/>
    </source>
</evidence>
<dbReference type="PROSITE" id="PS50089">
    <property type="entry name" value="ZF_RING_2"/>
    <property type="match status" value="1"/>
</dbReference>
<reference evidence="8" key="1">
    <citation type="submission" date="2016-11" db="UniProtKB">
        <authorList>
            <consortium name="WormBaseParasite"/>
        </authorList>
    </citation>
    <scope>IDENTIFICATION</scope>
</reference>
<evidence type="ECO:0000313" key="7">
    <source>
        <dbReference type="Proteomes" id="UP000095281"/>
    </source>
</evidence>
<keyword evidence="1 3" id="KW-0863">Zinc-finger</keyword>
<evidence type="ECO:0000256" key="3">
    <source>
        <dbReference type="PROSITE-ProRule" id="PRU00175"/>
    </source>
</evidence>
<keyword evidence="5" id="KW-1133">Transmembrane helix</keyword>
<keyword evidence="5" id="KW-0472">Membrane</keyword>
<dbReference type="InterPro" id="IPR001841">
    <property type="entry name" value="Znf_RING"/>
</dbReference>
<evidence type="ECO:0000256" key="2">
    <source>
        <dbReference type="ARBA" id="ARBA00022833"/>
    </source>
</evidence>
<evidence type="ECO:0000259" key="6">
    <source>
        <dbReference type="PROSITE" id="PS50089"/>
    </source>
</evidence>
<feature type="transmembrane region" description="Helical" evidence="5">
    <location>
        <begin position="156"/>
        <end position="176"/>
    </location>
</feature>
<feature type="transmembrane region" description="Helical" evidence="5">
    <location>
        <begin position="196"/>
        <end position="215"/>
    </location>
</feature>
<dbReference type="InterPro" id="IPR013083">
    <property type="entry name" value="Znf_RING/FYVE/PHD"/>
</dbReference>
<proteinExistence type="predicted"/>
<name>A0A1I8B8C8_MELHA</name>
<feature type="domain" description="RING-type" evidence="6">
    <location>
        <begin position="5"/>
        <end position="45"/>
    </location>
</feature>
<feature type="region of interest" description="Disordered" evidence="4">
    <location>
        <begin position="117"/>
        <end position="139"/>
    </location>
</feature>
<dbReference type="AlphaFoldDB" id="A0A1I8B8C8"/>
<dbReference type="GO" id="GO:0008270">
    <property type="term" value="F:zinc ion binding"/>
    <property type="evidence" value="ECO:0007669"/>
    <property type="project" value="UniProtKB-KW"/>
</dbReference>